<protein>
    <submittedName>
        <fullName evidence="2">Uncharacterized protein</fullName>
    </submittedName>
</protein>
<sequence length="194" mass="21256">MPLVPIRGDESNSSMLSANQTLVRVQLSQLFLRHPMKVQQDSFEERSESPDLPEPLYEEVGDFGLQVLKSLETSFLSSSIAETQEVPDHPPLRLVPVESRDLDHMIIPEVVRMARGSVETLEQSSSSSGGAGGGDGDAGSPDSDAASQPAVRSRQTLMGVCTPSQELLLQELSTAFIKNTTEEEREEEERPYDV</sequence>
<dbReference type="AlphaFoldDB" id="A0A3Q4FZ81"/>
<keyword evidence="3" id="KW-1185">Reference proteome</keyword>
<feature type="compositionally biased region" description="Low complexity" evidence="1">
    <location>
        <begin position="138"/>
        <end position="147"/>
    </location>
</feature>
<accession>A0A3Q4FZ81</accession>
<reference evidence="2" key="2">
    <citation type="submission" date="2025-09" db="UniProtKB">
        <authorList>
            <consortium name="Ensembl"/>
        </authorList>
    </citation>
    <scope>IDENTIFICATION</scope>
</reference>
<dbReference type="Bgee" id="ENSNBRG00000000921">
    <property type="expression patterns" value="Expressed in heart and 6 other cell types or tissues"/>
</dbReference>
<dbReference type="Proteomes" id="UP000261580">
    <property type="component" value="Unassembled WGS sequence"/>
</dbReference>
<evidence type="ECO:0000313" key="3">
    <source>
        <dbReference type="Proteomes" id="UP000261580"/>
    </source>
</evidence>
<dbReference type="Ensembl" id="ENSNBRT00000001124.1">
    <property type="protein sequence ID" value="ENSNBRP00000001071.1"/>
    <property type="gene ID" value="ENSNBRG00000000921.1"/>
</dbReference>
<dbReference type="OMA" id="PAEGGMR"/>
<feature type="region of interest" description="Disordered" evidence="1">
    <location>
        <begin position="117"/>
        <end position="158"/>
    </location>
</feature>
<organism evidence="2 3">
    <name type="scientific">Neolamprologus brichardi</name>
    <name type="common">Fairy cichlid</name>
    <name type="synonym">Lamprologus brichardi</name>
    <dbReference type="NCBI Taxonomy" id="32507"/>
    <lineage>
        <taxon>Eukaryota</taxon>
        <taxon>Metazoa</taxon>
        <taxon>Chordata</taxon>
        <taxon>Craniata</taxon>
        <taxon>Vertebrata</taxon>
        <taxon>Euteleostomi</taxon>
        <taxon>Actinopterygii</taxon>
        <taxon>Neopterygii</taxon>
        <taxon>Teleostei</taxon>
        <taxon>Neoteleostei</taxon>
        <taxon>Acanthomorphata</taxon>
        <taxon>Ovalentaria</taxon>
        <taxon>Cichlomorphae</taxon>
        <taxon>Cichliformes</taxon>
        <taxon>Cichlidae</taxon>
        <taxon>African cichlids</taxon>
        <taxon>Pseudocrenilabrinae</taxon>
        <taxon>Lamprologini</taxon>
        <taxon>Neolamprologus</taxon>
    </lineage>
</organism>
<evidence type="ECO:0000256" key="1">
    <source>
        <dbReference type="SAM" id="MobiDB-lite"/>
    </source>
</evidence>
<dbReference type="GeneTree" id="ENSGT00940000179375"/>
<proteinExistence type="predicted"/>
<evidence type="ECO:0000313" key="2">
    <source>
        <dbReference type="Ensembl" id="ENSNBRP00000001071.1"/>
    </source>
</evidence>
<dbReference type="STRING" id="32507.ENSNBRP00000001071"/>
<reference evidence="2" key="1">
    <citation type="submission" date="2025-08" db="UniProtKB">
        <authorList>
            <consortium name="Ensembl"/>
        </authorList>
    </citation>
    <scope>IDENTIFICATION</scope>
</reference>
<name>A0A3Q4FZ81_NEOBR</name>